<dbReference type="PANTHER" id="PTHR46066">
    <property type="entry name" value="CHITINASE DOMAIN-CONTAINING PROTEIN 1 FAMILY MEMBER"/>
    <property type="match status" value="1"/>
</dbReference>
<reference evidence="2" key="1">
    <citation type="submission" date="2020-10" db="EMBL/GenBank/DDBJ databases">
        <authorList>
            <person name="Gilroy R."/>
        </authorList>
    </citation>
    <scope>NUCLEOTIDE SEQUENCE</scope>
    <source>
        <strain evidence="2">CHK178-757</strain>
    </source>
</reference>
<dbReference type="InterPro" id="IPR017853">
    <property type="entry name" value="GH"/>
</dbReference>
<dbReference type="SUPFAM" id="SSF51445">
    <property type="entry name" value="(Trans)glycosidases"/>
    <property type="match status" value="1"/>
</dbReference>
<dbReference type="Gene3D" id="3.10.50.10">
    <property type="match status" value="1"/>
</dbReference>
<organism evidence="2 3">
    <name type="scientific">Candidatus Scybalocola faecigallinarum</name>
    <dbReference type="NCBI Taxonomy" id="2840941"/>
    <lineage>
        <taxon>Bacteria</taxon>
        <taxon>Bacillati</taxon>
        <taxon>Bacillota</taxon>
        <taxon>Clostridia</taxon>
        <taxon>Lachnospirales</taxon>
        <taxon>Lachnospiraceae</taxon>
        <taxon>Lachnospiraceae incertae sedis</taxon>
        <taxon>Candidatus Scybalocola (ex Gilroy et al. 2021)</taxon>
    </lineage>
</organism>
<evidence type="ECO:0000259" key="1">
    <source>
        <dbReference type="PROSITE" id="PS51910"/>
    </source>
</evidence>
<reference evidence="2" key="2">
    <citation type="journal article" date="2021" name="PeerJ">
        <title>Extensive microbial diversity within the chicken gut microbiome revealed by metagenomics and culture.</title>
        <authorList>
            <person name="Gilroy R."/>
            <person name="Ravi A."/>
            <person name="Getino M."/>
            <person name="Pursley I."/>
            <person name="Horton D.L."/>
            <person name="Alikhan N.F."/>
            <person name="Baker D."/>
            <person name="Gharbi K."/>
            <person name="Hall N."/>
            <person name="Watson M."/>
            <person name="Adriaenssens E.M."/>
            <person name="Foster-Nyarko E."/>
            <person name="Jarju S."/>
            <person name="Secka A."/>
            <person name="Antonio M."/>
            <person name="Oren A."/>
            <person name="Chaudhuri R.R."/>
            <person name="La Ragione R."/>
            <person name="Hildebrand F."/>
            <person name="Pallen M.J."/>
        </authorList>
    </citation>
    <scope>NUCLEOTIDE SEQUENCE</scope>
    <source>
        <strain evidence="2">CHK178-757</strain>
    </source>
</reference>
<proteinExistence type="predicted"/>
<dbReference type="InterPro" id="IPR001223">
    <property type="entry name" value="Glyco_hydro18_cat"/>
</dbReference>
<evidence type="ECO:0000313" key="2">
    <source>
        <dbReference type="EMBL" id="HIS47765.1"/>
    </source>
</evidence>
<dbReference type="SMART" id="SM00636">
    <property type="entry name" value="Glyco_18"/>
    <property type="match status" value="1"/>
</dbReference>
<sequence length="589" mass="66037">MKNRVVPVLITLVLIIIVGAATVVSLISAYRKGSTEFVDFERTYDLEDNEYVVVLNNEVQDYKAVEDGGIVYLSVQQVTDSINDRFYWDDNEKIFIYTTATQVIKAYPDEQSYHVGDETTSLDYVPVKTIGDTEYVALDYIQLYTQCEAETLTEPNRLVIATQWGEENTVTASADTVLRYEGDLQSDILRNVTAGETMTVVASAEDWSWTNVATEDGYVGWVENRYLGQQQTVTATAPKFQEEEFTYFKEEGKICYAWHQVTAPEASTRYSLAQALNNTSGINIVGPTWFSFDGTEGHVRSIGNADYVAYAHQQGVKVWAVFQNSAIAGGSMDGENTDNILAYTSKRETLVSEVISYALEYGLDGINLDFELILEEGADNYIQFVRELSVACRLNGLTFSIDNYVPLYTQHYDRAEQAVFADYLVIMGYDEHIYTGDPGPGASLSFVQQGIEDTLELIGGDASKVINALPFYTRVWEDNGQSVGVNVTTTMPQARAYLQKYPDSTVMTWNSELGYNYGYYTSPLNGSTFMIWLEDAESIAAKLELMNQYDLAGAAFWKLQQEDADVWEPIAAYVNGETIPTHEENQQNE</sequence>
<dbReference type="GO" id="GO:0005975">
    <property type="term" value="P:carbohydrate metabolic process"/>
    <property type="evidence" value="ECO:0007669"/>
    <property type="project" value="InterPro"/>
</dbReference>
<name>A0A9D1F5F8_9FIRM</name>
<dbReference type="PROSITE" id="PS51910">
    <property type="entry name" value="GH18_2"/>
    <property type="match status" value="1"/>
</dbReference>
<dbReference type="Gene3D" id="2.30.30.40">
    <property type="entry name" value="SH3 Domains"/>
    <property type="match status" value="1"/>
</dbReference>
<dbReference type="PANTHER" id="PTHR46066:SF2">
    <property type="entry name" value="CHITINASE DOMAIN-CONTAINING PROTEIN 1"/>
    <property type="match status" value="1"/>
</dbReference>
<accession>A0A9D1F5F8</accession>
<gene>
    <name evidence="2" type="ORF">IAB46_09500</name>
</gene>
<dbReference type="Proteomes" id="UP000823927">
    <property type="component" value="Unassembled WGS sequence"/>
</dbReference>
<feature type="domain" description="GH18" evidence="1">
    <location>
        <begin position="252"/>
        <end position="577"/>
    </location>
</feature>
<dbReference type="InterPro" id="IPR036582">
    <property type="entry name" value="Mao_N_sf"/>
</dbReference>
<dbReference type="Gene3D" id="3.20.20.80">
    <property type="entry name" value="Glycosidases"/>
    <property type="match status" value="1"/>
</dbReference>
<dbReference type="SUPFAM" id="SSF55383">
    <property type="entry name" value="Copper amine oxidase, domain N"/>
    <property type="match status" value="1"/>
</dbReference>
<dbReference type="AlphaFoldDB" id="A0A9D1F5F8"/>
<comment type="caution">
    <text evidence="2">The sequence shown here is derived from an EMBL/GenBank/DDBJ whole genome shotgun (WGS) entry which is preliminary data.</text>
</comment>
<evidence type="ECO:0000313" key="3">
    <source>
        <dbReference type="Proteomes" id="UP000823927"/>
    </source>
</evidence>
<dbReference type="GO" id="GO:0008061">
    <property type="term" value="F:chitin binding"/>
    <property type="evidence" value="ECO:0007669"/>
    <property type="project" value="InterPro"/>
</dbReference>
<dbReference type="InterPro" id="IPR011583">
    <property type="entry name" value="Chitinase_II/V-like_cat"/>
</dbReference>
<protein>
    <recommendedName>
        <fullName evidence="1">GH18 domain-containing protein</fullName>
    </recommendedName>
</protein>
<dbReference type="EMBL" id="DVIT01000032">
    <property type="protein sequence ID" value="HIS47765.1"/>
    <property type="molecule type" value="Genomic_DNA"/>
</dbReference>
<dbReference type="Pfam" id="PF00704">
    <property type="entry name" value="Glyco_hydro_18"/>
    <property type="match status" value="1"/>
</dbReference>
<dbReference type="InterPro" id="IPR029070">
    <property type="entry name" value="Chitinase_insertion_sf"/>
</dbReference>